<protein>
    <submittedName>
        <fullName evidence="2">Uncharacterized protein</fullName>
    </submittedName>
</protein>
<feature type="region of interest" description="Disordered" evidence="1">
    <location>
        <begin position="85"/>
        <end position="139"/>
    </location>
</feature>
<feature type="compositionally biased region" description="Basic and acidic residues" evidence="1">
    <location>
        <begin position="9"/>
        <end position="22"/>
    </location>
</feature>
<evidence type="ECO:0000256" key="1">
    <source>
        <dbReference type="SAM" id="MobiDB-lite"/>
    </source>
</evidence>
<evidence type="ECO:0000313" key="3">
    <source>
        <dbReference type="Proteomes" id="UP001419268"/>
    </source>
</evidence>
<evidence type="ECO:0000313" key="2">
    <source>
        <dbReference type="EMBL" id="KAK9132394.1"/>
    </source>
</evidence>
<reference evidence="2 3" key="1">
    <citation type="submission" date="2024-01" db="EMBL/GenBank/DDBJ databases">
        <title>Genome assemblies of Stephania.</title>
        <authorList>
            <person name="Yang L."/>
        </authorList>
    </citation>
    <scope>NUCLEOTIDE SEQUENCE [LARGE SCALE GENOMIC DNA]</scope>
    <source>
        <strain evidence="2">JXDWG</strain>
        <tissue evidence="2">Leaf</tissue>
    </source>
</reference>
<organism evidence="2 3">
    <name type="scientific">Stephania cephalantha</name>
    <dbReference type="NCBI Taxonomy" id="152367"/>
    <lineage>
        <taxon>Eukaryota</taxon>
        <taxon>Viridiplantae</taxon>
        <taxon>Streptophyta</taxon>
        <taxon>Embryophyta</taxon>
        <taxon>Tracheophyta</taxon>
        <taxon>Spermatophyta</taxon>
        <taxon>Magnoliopsida</taxon>
        <taxon>Ranunculales</taxon>
        <taxon>Menispermaceae</taxon>
        <taxon>Menispermoideae</taxon>
        <taxon>Cissampelideae</taxon>
        <taxon>Stephania</taxon>
    </lineage>
</organism>
<proteinExistence type="predicted"/>
<sequence>MLVATGADDNGRGNAARDRRGADAQGSSQMSVPKAAAARVAATTNQRDAKELTKWPRREMTTSGGAAQQRRNAATTVAILLAMRSADRSSGGKTTGNVNGSGGRRGWLDGGAAPAATSAASPARSSDAGEEERQRWRWRRGERRGATAWWHVIGPIDPRRDNNSGQGVVTSTKLDDAMDSNGLWIGDLHLRPWNLGDYSRVSGAHIEA</sequence>
<keyword evidence="3" id="KW-1185">Reference proteome</keyword>
<feature type="compositionally biased region" description="Low complexity" evidence="1">
    <location>
        <begin position="110"/>
        <end position="126"/>
    </location>
</feature>
<feature type="compositionally biased region" description="Gly residues" evidence="1">
    <location>
        <begin position="99"/>
        <end position="109"/>
    </location>
</feature>
<gene>
    <name evidence="2" type="ORF">Scep_011922</name>
</gene>
<dbReference type="Proteomes" id="UP001419268">
    <property type="component" value="Unassembled WGS sequence"/>
</dbReference>
<dbReference type="EMBL" id="JBBNAG010000005">
    <property type="protein sequence ID" value="KAK9132394.1"/>
    <property type="molecule type" value="Genomic_DNA"/>
</dbReference>
<comment type="caution">
    <text evidence="2">The sequence shown here is derived from an EMBL/GenBank/DDBJ whole genome shotgun (WGS) entry which is preliminary data.</text>
</comment>
<dbReference type="AlphaFoldDB" id="A0AAP0JEA1"/>
<feature type="compositionally biased region" description="Basic and acidic residues" evidence="1">
    <location>
        <begin position="47"/>
        <end position="60"/>
    </location>
</feature>
<name>A0AAP0JEA1_9MAGN</name>
<feature type="compositionally biased region" description="Polar residues" evidence="1">
    <location>
        <begin position="61"/>
        <end position="71"/>
    </location>
</feature>
<feature type="region of interest" description="Disordered" evidence="1">
    <location>
        <begin position="1"/>
        <end position="71"/>
    </location>
</feature>
<accession>A0AAP0JEA1</accession>